<feature type="compositionally biased region" description="Basic residues" evidence="2">
    <location>
        <begin position="124"/>
        <end position="135"/>
    </location>
</feature>
<feature type="domain" description="CCHC-type" evidence="3">
    <location>
        <begin position="229"/>
        <end position="244"/>
    </location>
</feature>
<dbReference type="SMART" id="SM00343">
    <property type="entry name" value="ZnF_C2HC"/>
    <property type="match status" value="6"/>
</dbReference>
<reference evidence="4" key="1">
    <citation type="submission" date="2020-06" db="EMBL/GenBank/DDBJ databases">
        <title>WGS assembly of Ceratodon purpureus strain R40.</title>
        <authorList>
            <person name="Carey S.B."/>
            <person name="Jenkins J."/>
            <person name="Shu S."/>
            <person name="Lovell J.T."/>
            <person name="Sreedasyam A."/>
            <person name="Maumus F."/>
            <person name="Tiley G.P."/>
            <person name="Fernandez-Pozo N."/>
            <person name="Barry K."/>
            <person name="Chen C."/>
            <person name="Wang M."/>
            <person name="Lipzen A."/>
            <person name="Daum C."/>
            <person name="Saski C.A."/>
            <person name="Payton A.C."/>
            <person name="Mcbreen J.C."/>
            <person name="Conrad R.E."/>
            <person name="Kollar L.M."/>
            <person name="Olsson S."/>
            <person name="Huttunen S."/>
            <person name="Landis J.B."/>
            <person name="Wickett N.J."/>
            <person name="Johnson M.G."/>
            <person name="Rensing S.A."/>
            <person name="Grimwood J."/>
            <person name="Schmutz J."/>
            <person name="Mcdaniel S.F."/>
        </authorList>
    </citation>
    <scope>NUCLEOTIDE SEQUENCE</scope>
    <source>
        <strain evidence="4">R40</strain>
    </source>
</reference>
<dbReference type="SUPFAM" id="SSF57756">
    <property type="entry name" value="Retrovirus zinc finger-like domains"/>
    <property type="match status" value="3"/>
</dbReference>
<accession>A0A8T0GQ19</accession>
<dbReference type="Gene3D" id="4.10.60.10">
    <property type="entry name" value="Zinc finger, CCHC-type"/>
    <property type="match status" value="4"/>
</dbReference>
<feature type="region of interest" description="Disordered" evidence="2">
    <location>
        <begin position="358"/>
        <end position="439"/>
    </location>
</feature>
<feature type="compositionally biased region" description="Basic and acidic residues" evidence="2">
    <location>
        <begin position="393"/>
        <end position="411"/>
    </location>
</feature>
<comment type="caution">
    <text evidence="4">The sequence shown here is derived from an EMBL/GenBank/DDBJ whole genome shotgun (WGS) entry which is preliminary data.</text>
</comment>
<dbReference type="PANTHER" id="PTHR46978:SF1">
    <property type="entry name" value="ZINC KNUCKLE (CCHC-TYPE) FAMILY PROTEIN"/>
    <property type="match status" value="1"/>
</dbReference>
<feature type="domain" description="CCHC-type" evidence="3">
    <location>
        <begin position="210"/>
        <end position="225"/>
    </location>
</feature>
<evidence type="ECO:0000259" key="3">
    <source>
        <dbReference type="PROSITE" id="PS50158"/>
    </source>
</evidence>
<feature type="domain" description="CCHC-type" evidence="3">
    <location>
        <begin position="333"/>
        <end position="346"/>
    </location>
</feature>
<organism evidence="4 5">
    <name type="scientific">Ceratodon purpureus</name>
    <name type="common">Fire moss</name>
    <name type="synonym">Dicranum purpureum</name>
    <dbReference type="NCBI Taxonomy" id="3225"/>
    <lineage>
        <taxon>Eukaryota</taxon>
        <taxon>Viridiplantae</taxon>
        <taxon>Streptophyta</taxon>
        <taxon>Embryophyta</taxon>
        <taxon>Bryophyta</taxon>
        <taxon>Bryophytina</taxon>
        <taxon>Bryopsida</taxon>
        <taxon>Dicranidae</taxon>
        <taxon>Pseudoditrichales</taxon>
        <taxon>Ditrichaceae</taxon>
        <taxon>Ceratodon</taxon>
    </lineage>
</organism>
<protein>
    <recommendedName>
        <fullName evidence="3">CCHC-type domain-containing protein</fullName>
    </recommendedName>
</protein>
<dbReference type="Proteomes" id="UP000822688">
    <property type="component" value="Chromosome 10"/>
</dbReference>
<evidence type="ECO:0000313" key="5">
    <source>
        <dbReference type="Proteomes" id="UP000822688"/>
    </source>
</evidence>
<keyword evidence="5" id="KW-1185">Reference proteome</keyword>
<dbReference type="GO" id="GO:0008270">
    <property type="term" value="F:zinc ion binding"/>
    <property type="evidence" value="ECO:0007669"/>
    <property type="project" value="UniProtKB-KW"/>
</dbReference>
<sequence length="439" mass="49308">MSRRARAREVSSSPEPRNYIDISDDSDELGTADLTLSILAKAERRKAEKRERNRASDGAARDVVVLESEEDSGSADEVGGGAAAPLAQVEPREEEELEEGELNDAAEPAPELEPETPAVTIVERKKKKKKEKRKKEASARVANMGETKPEEDELAETKLQDSEHSLAMRKLLRGPRYFDPPDEQGEMCYSCGQIGHRAVDCTEQPRQKPCYVCGNFGHDGYDCPEKTECFECGKSGHVARVCPNRYSKPRSSTGICLLCGRLGHDASTCSGEYDPDDLKQVHCYICKRSGHLCCIEVTDASPTPVSCYQCGDLGHTGLGCNRQGGDRGDKTLCFKCGQEGHFARDCHQMNRDYNNKQRRYSWPAPWPVDNGRHGDRESPVTPACHIRPPSFKSRLEQASSDKYKEFDDSRRGSKRKRYEDEDDRWTPRSTDSRHRRSRD</sequence>
<evidence type="ECO:0000256" key="1">
    <source>
        <dbReference type="PROSITE-ProRule" id="PRU00047"/>
    </source>
</evidence>
<evidence type="ECO:0000313" key="4">
    <source>
        <dbReference type="EMBL" id="KAG0560379.1"/>
    </source>
</evidence>
<feature type="domain" description="CCHC-type" evidence="3">
    <location>
        <begin position="188"/>
        <end position="203"/>
    </location>
</feature>
<dbReference type="PROSITE" id="PS50158">
    <property type="entry name" value="ZF_CCHC"/>
    <property type="match status" value="4"/>
</dbReference>
<dbReference type="Pfam" id="PF00098">
    <property type="entry name" value="zf-CCHC"/>
    <property type="match status" value="3"/>
</dbReference>
<feature type="region of interest" description="Disordered" evidence="2">
    <location>
        <begin position="41"/>
        <end position="158"/>
    </location>
</feature>
<feature type="compositionally biased region" description="Basic and acidic residues" evidence="2">
    <location>
        <begin position="41"/>
        <end position="55"/>
    </location>
</feature>
<evidence type="ECO:0000256" key="2">
    <source>
        <dbReference type="SAM" id="MobiDB-lite"/>
    </source>
</evidence>
<dbReference type="InterPro" id="IPR001878">
    <property type="entry name" value="Znf_CCHC"/>
</dbReference>
<dbReference type="PANTHER" id="PTHR46978">
    <property type="entry name" value="ZINC KNUCKLE (CCHC-TYPE) FAMILY PROTEIN"/>
    <property type="match status" value="1"/>
</dbReference>
<keyword evidence="1" id="KW-0479">Metal-binding</keyword>
<keyword evidence="1" id="KW-0862">Zinc</keyword>
<feature type="region of interest" description="Disordered" evidence="2">
    <location>
        <begin position="1"/>
        <end position="29"/>
    </location>
</feature>
<keyword evidence="1" id="KW-0863">Zinc-finger</keyword>
<dbReference type="GO" id="GO:0003676">
    <property type="term" value="F:nucleic acid binding"/>
    <property type="evidence" value="ECO:0007669"/>
    <property type="project" value="InterPro"/>
</dbReference>
<feature type="compositionally biased region" description="Acidic residues" evidence="2">
    <location>
        <begin position="92"/>
        <end position="114"/>
    </location>
</feature>
<name>A0A8T0GQ19_CERPU</name>
<dbReference type="AlphaFoldDB" id="A0A8T0GQ19"/>
<gene>
    <name evidence="4" type="ORF">KC19_10G176600</name>
</gene>
<dbReference type="InterPro" id="IPR036875">
    <property type="entry name" value="Znf_CCHC_sf"/>
</dbReference>
<dbReference type="EMBL" id="CM026431">
    <property type="protein sequence ID" value="KAG0560379.1"/>
    <property type="molecule type" value="Genomic_DNA"/>
</dbReference>
<proteinExistence type="predicted"/>